<dbReference type="InterPro" id="IPR039537">
    <property type="entry name" value="Retrotran_Ty1/copia-like"/>
</dbReference>
<organism evidence="3 4">
    <name type="scientific">Tanacetum coccineum</name>
    <dbReference type="NCBI Taxonomy" id="301880"/>
    <lineage>
        <taxon>Eukaryota</taxon>
        <taxon>Viridiplantae</taxon>
        <taxon>Streptophyta</taxon>
        <taxon>Embryophyta</taxon>
        <taxon>Tracheophyta</taxon>
        <taxon>Spermatophyta</taxon>
        <taxon>Magnoliopsida</taxon>
        <taxon>eudicotyledons</taxon>
        <taxon>Gunneridae</taxon>
        <taxon>Pentapetalae</taxon>
        <taxon>asterids</taxon>
        <taxon>campanulids</taxon>
        <taxon>Asterales</taxon>
        <taxon>Asteraceae</taxon>
        <taxon>Asteroideae</taxon>
        <taxon>Anthemideae</taxon>
        <taxon>Anthemidinae</taxon>
        <taxon>Tanacetum</taxon>
    </lineage>
</organism>
<dbReference type="InterPro" id="IPR057670">
    <property type="entry name" value="SH3_retrovirus"/>
</dbReference>
<sequence length="750" mass="85785">MSQDVMLTVMNSMSLNNDYVNMEMKECESCEKCLNLDAELSKSKQAYNDFLKNYSQLEKHCISLEASMQLQQEVFQNDESCVNQNAVEIQEHFKINDLKARLHDKDKTICKLKATIKSLRENTKEENVFKDQFDSIKHTRVDHKEQSDSLINKLNLKSVENEDLKAQIQYKVYVIKSLKNDLQKLKGKAIVKNVVHTPSANTIALGMFKLDLESLPPSQTSKGETTCKYATRIQELLVYVQDTCPNAITPSANKVTVKPMNNVKKVRFAEPLTSSSNIKQPPSNKKNDRISQTPSRNKKNKLEAQPRKVNKVNHVVKPVCDVDVKHSLSKANSEILCTTCNKSMFDGVHDNCLLDLVKNGNNHTKSAKKHRKQNVWKPTGHVFTKVVQIVLWYLDSRCSKHMTGNRSQLMNFLGNVVISRVYYVEGPGHNLFSVGQFCDADLEVAFRKNTCFIRNLEGIDLLSGSRDTNFYTFSLDDMLKSSPICLLSKASKTKSWLWHRQLSHLYFGKSKKTSHQPKAEDTNQEKLYLLHMDLCGPMRVASINGKRYILVIVDDYSRFTWVRFLKTKDEAPTAIIKCIKNIQVRLKATVRNVRTYNRIEFVNQTLREWYENVGITHQTFVARTPQQNGAEAINTACYTQNRSLIRIRYNKTPYELMQDKKPDLSFFHVFGSLCYPTNDHDDLGKLDAKADIGIFVGYAPAKKAFRIYNRRTRITTKTINVMFNVLTNMASKQFSLGPGLQGMTHATSST</sequence>
<dbReference type="PANTHER" id="PTHR42648:SF32">
    <property type="entry name" value="RIBONUCLEASE H-LIKE DOMAIN, GAG-PRE-INTEGRASE DOMAIN PROTEIN-RELATED"/>
    <property type="match status" value="1"/>
</dbReference>
<dbReference type="Pfam" id="PF25597">
    <property type="entry name" value="SH3_retrovirus"/>
    <property type="match status" value="1"/>
</dbReference>
<dbReference type="SUPFAM" id="SSF53098">
    <property type="entry name" value="Ribonuclease H-like"/>
    <property type="match status" value="1"/>
</dbReference>
<keyword evidence="4" id="KW-1185">Reference proteome</keyword>
<dbReference type="Pfam" id="PF00665">
    <property type="entry name" value="rve"/>
    <property type="match status" value="1"/>
</dbReference>
<name>A0ABQ5G772_9ASTR</name>
<dbReference type="Gene3D" id="3.30.420.10">
    <property type="entry name" value="Ribonuclease H-like superfamily/Ribonuclease H"/>
    <property type="match status" value="1"/>
</dbReference>
<reference evidence="3" key="2">
    <citation type="submission" date="2022-01" db="EMBL/GenBank/DDBJ databases">
        <authorList>
            <person name="Yamashiro T."/>
            <person name="Shiraishi A."/>
            <person name="Satake H."/>
            <person name="Nakayama K."/>
        </authorList>
    </citation>
    <scope>NUCLEOTIDE SEQUENCE</scope>
</reference>
<dbReference type="PROSITE" id="PS50994">
    <property type="entry name" value="INTEGRASE"/>
    <property type="match status" value="1"/>
</dbReference>
<protein>
    <submittedName>
        <fullName evidence="3">Retrovirus-related pol polyprotein from transposon TNT 1-94</fullName>
    </submittedName>
</protein>
<dbReference type="PANTHER" id="PTHR42648">
    <property type="entry name" value="TRANSPOSASE, PUTATIVE-RELATED"/>
    <property type="match status" value="1"/>
</dbReference>
<feature type="region of interest" description="Disordered" evidence="1">
    <location>
        <begin position="268"/>
        <end position="307"/>
    </location>
</feature>
<dbReference type="EMBL" id="BQNB010018137">
    <property type="protein sequence ID" value="GJT71073.1"/>
    <property type="molecule type" value="Genomic_DNA"/>
</dbReference>
<evidence type="ECO:0000313" key="3">
    <source>
        <dbReference type="EMBL" id="GJT71073.1"/>
    </source>
</evidence>
<feature type="domain" description="Integrase catalytic" evidence="2">
    <location>
        <begin position="513"/>
        <end position="630"/>
    </location>
</feature>
<accession>A0ABQ5G772</accession>
<evidence type="ECO:0000313" key="4">
    <source>
        <dbReference type="Proteomes" id="UP001151760"/>
    </source>
</evidence>
<dbReference type="InterPro" id="IPR036397">
    <property type="entry name" value="RNaseH_sf"/>
</dbReference>
<dbReference type="InterPro" id="IPR012337">
    <property type="entry name" value="RNaseH-like_sf"/>
</dbReference>
<evidence type="ECO:0000256" key="1">
    <source>
        <dbReference type="SAM" id="MobiDB-lite"/>
    </source>
</evidence>
<dbReference type="InterPro" id="IPR001584">
    <property type="entry name" value="Integrase_cat-core"/>
</dbReference>
<feature type="compositionally biased region" description="Polar residues" evidence="1">
    <location>
        <begin position="272"/>
        <end position="295"/>
    </location>
</feature>
<reference evidence="3" key="1">
    <citation type="journal article" date="2022" name="Int. J. Mol. Sci.">
        <title>Draft Genome of Tanacetum Coccineum: Genomic Comparison of Closely Related Tanacetum-Family Plants.</title>
        <authorList>
            <person name="Yamashiro T."/>
            <person name="Shiraishi A."/>
            <person name="Nakayama K."/>
            <person name="Satake H."/>
        </authorList>
    </citation>
    <scope>NUCLEOTIDE SEQUENCE</scope>
</reference>
<comment type="caution">
    <text evidence="3">The sequence shown here is derived from an EMBL/GenBank/DDBJ whole genome shotgun (WGS) entry which is preliminary data.</text>
</comment>
<evidence type="ECO:0000259" key="2">
    <source>
        <dbReference type="PROSITE" id="PS50994"/>
    </source>
</evidence>
<gene>
    <name evidence="3" type="ORF">Tco_1030359</name>
</gene>
<proteinExistence type="predicted"/>
<dbReference type="Proteomes" id="UP001151760">
    <property type="component" value="Unassembled WGS sequence"/>
</dbReference>